<reference evidence="4" key="2">
    <citation type="submission" date="2020-04" db="EMBL/GenBank/DDBJ databases">
        <authorList>
            <person name="Santos R.A.C."/>
            <person name="Steenwyk J.L."/>
            <person name="Rivero-Menendez O."/>
            <person name="Mead M.E."/>
            <person name="Silva L.P."/>
            <person name="Bastos R.W."/>
            <person name="Alastruey-Izquierdo A."/>
            <person name="Goldman G.H."/>
            <person name="Rokas A."/>
        </authorList>
    </citation>
    <scope>NUCLEOTIDE SEQUENCE</scope>
    <source>
        <strain evidence="4">CNM-CM6805</strain>
    </source>
</reference>
<keyword evidence="5" id="KW-1185">Reference proteome</keyword>
<dbReference type="SUPFAM" id="SSF53474">
    <property type="entry name" value="alpha/beta-Hydrolases"/>
    <property type="match status" value="1"/>
</dbReference>
<proteinExistence type="predicted"/>
<evidence type="ECO:0000256" key="2">
    <source>
        <dbReference type="SAM" id="SignalP"/>
    </source>
</evidence>
<feature type="chain" id="PRO_5044155059" description="AB hydrolase-1 domain-containing protein" evidence="2">
    <location>
        <begin position="27"/>
        <end position="378"/>
    </location>
</feature>
<feature type="domain" description="AB hydrolase-1" evidence="3">
    <location>
        <begin position="109"/>
        <end position="360"/>
    </location>
</feature>
<dbReference type="GO" id="GO:0016787">
    <property type="term" value="F:hydrolase activity"/>
    <property type="evidence" value="ECO:0007669"/>
    <property type="project" value="UniProtKB-KW"/>
</dbReference>
<feature type="signal peptide" evidence="2">
    <location>
        <begin position="1"/>
        <end position="26"/>
    </location>
</feature>
<evidence type="ECO:0000259" key="3">
    <source>
        <dbReference type="Pfam" id="PF12697"/>
    </source>
</evidence>
<comment type="caution">
    <text evidence="4">The sequence shown here is derived from an EMBL/GenBank/DDBJ whole genome shotgun (WGS) entry which is preliminary data.</text>
</comment>
<dbReference type="PANTHER" id="PTHR43798:SF31">
    <property type="entry name" value="AB HYDROLASE SUPERFAMILY PROTEIN YCLE"/>
    <property type="match status" value="1"/>
</dbReference>
<dbReference type="InterPro" id="IPR050266">
    <property type="entry name" value="AB_hydrolase_sf"/>
</dbReference>
<dbReference type="Proteomes" id="UP000653565">
    <property type="component" value="Unassembled WGS sequence"/>
</dbReference>
<dbReference type="EMBL" id="JAAAPX010000007">
    <property type="protein sequence ID" value="KAF4244261.1"/>
    <property type="molecule type" value="Genomic_DNA"/>
</dbReference>
<protein>
    <recommendedName>
        <fullName evidence="3">AB hydrolase-1 domain-containing protein</fullName>
    </recommendedName>
</protein>
<evidence type="ECO:0000313" key="5">
    <source>
        <dbReference type="Proteomes" id="UP000653565"/>
    </source>
</evidence>
<dbReference type="OrthoDB" id="190201at2759"/>
<dbReference type="Pfam" id="PF12697">
    <property type="entry name" value="Abhydrolase_6"/>
    <property type="match status" value="1"/>
</dbReference>
<dbReference type="Gene3D" id="3.40.50.1820">
    <property type="entry name" value="alpha/beta hydrolase"/>
    <property type="match status" value="1"/>
</dbReference>
<dbReference type="InterPro" id="IPR000073">
    <property type="entry name" value="AB_hydrolase_1"/>
</dbReference>
<keyword evidence="1" id="KW-0378">Hydrolase</keyword>
<reference evidence="4" key="1">
    <citation type="journal article" date="2020" name="bioRxiv">
        <title>Genomic and phenotypic heterogeneity of clinical isolates of the human pathogens Aspergillus fumigatus, Aspergillus lentulus and Aspergillus fumigatiaffinis.</title>
        <authorList>
            <person name="dos Santos R.A.C."/>
            <person name="Steenwyk J.L."/>
            <person name="Rivero-Menendez O."/>
            <person name="Mead M.E."/>
            <person name="Silva L.P."/>
            <person name="Bastos R.W."/>
            <person name="Alastruey-Izquierdo A."/>
            <person name="Goldman G.H."/>
            <person name="Rokas A."/>
        </authorList>
    </citation>
    <scope>NUCLEOTIDE SEQUENCE</scope>
    <source>
        <strain evidence="4">CNM-CM6805</strain>
    </source>
</reference>
<dbReference type="AlphaFoldDB" id="A0A8H4GVT2"/>
<evidence type="ECO:0000313" key="4">
    <source>
        <dbReference type="EMBL" id="KAF4244261.1"/>
    </source>
</evidence>
<organism evidence="4 5">
    <name type="scientific">Aspergillus fumigatiaffinis</name>
    <dbReference type="NCBI Taxonomy" id="340414"/>
    <lineage>
        <taxon>Eukaryota</taxon>
        <taxon>Fungi</taxon>
        <taxon>Dikarya</taxon>
        <taxon>Ascomycota</taxon>
        <taxon>Pezizomycotina</taxon>
        <taxon>Eurotiomycetes</taxon>
        <taxon>Eurotiomycetidae</taxon>
        <taxon>Eurotiales</taxon>
        <taxon>Aspergillaceae</taxon>
        <taxon>Aspergillus</taxon>
        <taxon>Aspergillus subgen. Fumigati</taxon>
    </lineage>
</organism>
<dbReference type="PANTHER" id="PTHR43798">
    <property type="entry name" value="MONOACYLGLYCEROL LIPASE"/>
    <property type="match status" value="1"/>
</dbReference>
<dbReference type="GO" id="GO:0016020">
    <property type="term" value="C:membrane"/>
    <property type="evidence" value="ECO:0007669"/>
    <property type="project" value="TreeGrafter"/>
</dbReference>
<name>A0A8H4GVT2_9EURO</name>
<accession>A0A8H4GVT2</accession>
<gene>
    <name evidence="4" type="ORF">CNMCM6805_009263</name>
</gene>
<evidence type="ECO:0000256" key="1">
    <source>
        <dbReference type="ARBA" id="ARBA00022801"/>
    </source>
</evidence>
<dbReference type="InterPro" id="IPR029058">
    <property type="entry name" value="AB_hydrolase_fold"/>
</dbReference>
<sequence length="378" mass="42409">MHAITGRLLSFLLLSSPFSLIRPSAAFPVEVRSQDSFQHESGHTCTNLVIPFSVTENSAGHFEDDSYSIEVLHNFMDLRDFRTATYNISAIYCAPPAQASHKQDTIQMLVHGATFSKIMWDWPWQPQKYSWVRRMHTEGYPTLTFDLIGSGNSSHPHPLYEVQTQLIVEQVHHMIKLLKAGQIGGVTYHKVAYVGFSIASIAGVSLAYQVPDAIDALVLHGFTWNIRDLYPAFLSGLQVAANGLEKQEWKQYPAEYTTQMNPAGRQAAVFYGNFDPEIVPVDFYLRDLDTLGLSISLAYHLVTPNLYKGPVMLANGDQDATFCGRSCGSAPYELYDRFPNATDHDIKVYPQAGHGIHLHNYAQQLMDDTLAFLKRNGF</sequence>
<keyword evidence="2" id="KW-0732">Signal</keyword>